<dbReference type="InterPro" id="IPR001314">
    <property type="entry name" value="Peptidase_S1A"/>
</dbReference>
<dbReference type="PROSITE" id="PS00135">
    <property type="entry name" value="TRYPSIN_SER"/>
    <property type="match status" value="1"/>
</dbReference>
<dbReference type="GO" id="GO:0006508">
    <property type="term" value="P:proteolysis"/>
    <property type="evidence" value="ECO:0007669"/>
    <property type="project" value="UniProtKB-KW"/>
</dbReference>
<dbReference type="VEuPathDB" id="VectorBase:CPIJ014440"/>
<dbReference type="InterPro" id="IPR033116">
    <property type="entry name" value="TRYPSIN_SER"/>
</dbReference>
<dbReference type="InParanoid" id="A0A1S4K3C2"/>
<dbReference type="VEuPathDB" id="VectorBase:CQUJHB013226"/>
<dbReference type="InterPro" id="IPR022700">
    <property type="entry name" value="CLIP"/>
</dbReference>
<evidence type="ECO:0000256" key="7">
    <source>
        <dbReference type="ARBA" id="ARBA00022825"/>
    </source>
</evidence>
<dbReference type="GO" id="GO:0004252">
    <property type="term" value="F:serine-type endopeptidase activity"/>
    <property type="evidence" value="ECO:0007669"/>
    <property type="project" value="UniProtKB-UniRule"/>
</dbReference>
<dbReference type="SUPFAM" id="SSF50494">
    <property type="entry name" value="Trypsin-like serine proteases"/>
    <property type="match status" value="1"/>
</dbReference>
<sequence length="340" mass="38083">MLCRNGLFLSLTLNSLFSLSVTQDPCVTVDGREGRCVPVNSCAWILTKSLTEKDTFHKSECGTLDDSTPLVCCRKWTNLESCGYGQSDDDGMRRESGEFPWVVDVLFKRLGRNHLFKCTGSLINREYVLTAAHCVKDMPFRLKPHKVRVKRGKKFKEYDVERFIVHPNYTTDFNNKINDLALLKLAQTVDFTDQVQPACLPVDDVSDQLPKSGQTVSIYAAGPSRTDSPRRDKKLISMQVRDPALCNRYYREVYLELAPAQLCVGGEIGRDACPGDSGGPLMLKRGTGKLDNQITSTSQVRWYQVGIVSLGPQHCGGKIPGIYVNLLNYIEWIEATVDTD</sequence>
<evidence type="ECO:0000256" key="13">
    <source>
        <dbReference type="RuleBase" id="RU366078"/>
    </source>
</evidence>
<evidence type="ECO:0000256" key="5">
    <source>
        <dbReference type="ARBA" id="ARBA00022729"/>
    </source>
</evidence>
<evidence type="ECO:0000256" key="9">
    <source>
        <dbReference type="ARBA" id="ARBA00023157"/>
    </source>
</evidence>
<name>A0A1S4K3C2_CULQU</name>
<dbReference type="Gene3D" id="3.30.1640.30">
    <property type="match status" value="1"/>
</dbReference>
<proteinExistence type="inferred from homology"/>
<comment type="similarity">
    <text evidence="11 13">Belongs to the peptidase S1 family. CLIP subfamily.</text>
</comment>
<dbReference type="Proteomes" id="UP000002320">
    <property type="component" value="Unassembled WGS sequence"/>
</dbReference>
<dbReference type="OrthoDB" id="6380398at2759"/>
<protein>
    <recommendedName>
        <fullName evidence="13">CLIP domain-containing serine protease</fullName>
        <ecNumber evidence="12">3.4.21.-</ecNumber>
    </recommendedName>
</protein>
<reference evidence="14" key="1">
    <citation type="submission" date="2020-05" db="UniProtKB">
        <authorList>
            <consortium name="EnsemblMetazoa"/>
        </authorList>
    </citation>
    <scope>IDENTIFICATION</scope>
    <source>
        <strain evidence="14">JHB</strain>
    </source>
</reference>
<dbReference type="FunFam" id="2.40.10.10:FF:000028">
    <property type="entry name" value="Serine protease easter"/>
    <property type="match status" value="1"/>
</dbReference>
<keyword evidence="2 13" id="KW-0964">Secreted</keyword>
<dbReference type="AlphaFoldDB" id="A0A1S4K3C2"/>
<keyword evidence="8" id="KW-0391">Immunity</keyword>
<dbReference type="PRINTS" id="PR00722">
    <property type="entry name" value="CHYMOTRYPSIN"/>
</dbReference>
<dbReference type="EnsemblMetazoa" id="CPIJ014440-RA">
    <property type="protein sequence ID" value="CPIJ014440-PA"/>
    <property type="gene ID" value="CPIJ014440"/>
</dbReference>
<dbReference type="Gene3D" id="2.40.10.10">
    <property type="entry name" value="Trypsin-like serine proteases"/>
    <property type="match status" value="2"/>
</dbReference>
<evidence type="ECO:0000256" key="10">
    <source>
        <dbReference type="ARBA" id="ARBA00023180"/>
    </source>
</evidence>
<dbReference type="InterPro" id="IPR018114">
    <property type="entry name" value="TRYPSIN_HIS"/>
</dbReference>
<organism evidence="14 15">
    <name type="scientific">Culex quinquefasciatus</name>
    <name type="common">Southern house mosquito</name>
    <name type="synonym">Culex pungens</name>
    <dbReference type="NCBI Taxonomy" id="7176"/>
    <lineage>
        <taxon>Eukaryota</taxon>
        <taxon>Metazoa</taxon>
        <taxon>Ecdysozoa</taxon>
        <taxon>Arthropoda</taxon>
        <taxon>Hexapoda</taxon>
        <taxon>Insecta</taxon>
        <taxon>Pterygota</taxon>
        <taxon>Neoptera</taxon>
        <taxon>Endopterygota</taxon>
        <taxon>Diptera</taxon>
        <taxon>Nematocera</taxon>
        <taxon>Culicoidea</taxon>
        <taxon>Culicidae</taxon>
        <taxon>Culicinae</taxon>
        <taxon>Culicini</taxon>
        <taxon>Culex</taxon>
        <taxon>Culex</taxon>
    </lineage>
</organism>
<accession>A0A1S4K3C2</accession>
<feature type="signal peptide" evidence="13">
    <location>
        <begin position="1"/>
        <end position="22"/>
    </location>
</feature>
<dbReference type="EC" id="3.4.21.-" evidence="12"/>
<dbReference type="GO" id="GO:0005576">
    <property type="term" value="C:extracellular region"/>
    <property type="evidence" value="ECO:0007669"/>
    <property type="project" value="UniProtKB-SubCell"/>
</dbReference>
<dbReference type="PROSITE" id="PS51888">
    <property type="entry name" value="CLIP"/>
    <property type="match status" value="1"/>
</dbReference>
<dbReference type="InterPro" id="IPR001254">
    <property type="entry name" value="Trypsin_dom"/>
</dbReference>
<evidence type="ECO:0000256" key="6">
    <source>
        <dbReference type="ARBA" id="ARBA00022801"/>
    </source>
</evidence>
<dbReference type="SMART" id="SM00680">
    <property type="entry name" value="CLIP"/>
    <property type="match status" value="1"/>
</dbReference>
<dbReference type="InterPro" id="IPR009003">
    <property type="entry name" value="Peptidase_S1_PA"/>
</dbReference>
<keyword evidence="10" id="KW-0325">Glycoprotein</keyword>
<keyword evidence="7 12" id="KW-0720">Serine protease</keyword>
<comment type="domain">
    <text evidence="13">The clip domain consists of 35-55 residues which are 'knitted' together usually by 3 conserved disulfide bonds forming a clip-like compact structure.</text>
</comment>
<keyword evidence="9" id="KW-1015">Disulfide bond</keyword>
<dbReference type="GO" id="GO:0045087">
    <property type="term" value="P:innate immune response"/>
    <property type="evidence" value="ECO:0007669"/>
    <property type="project" value="UniProtKB-KW"/>
</dbReference>
<evidence type="ECO:0000256" key="3">
    <source>
        <dbReference type="ARBA" id="ARBA00022588"/>
    </source>
</evidence>
<dbReference type="PROSITE" id="PS50240">
    <property type="entry name" value="TRYPSIN_DOM"/>
    <property type="match status" value="1"/>
</dbReference>
<keyword evidence="4 12" id="KW-0645">Protease</keyword>
<evidence type="ECO:0000256" key="11">
    <source>
        <dbReference type="ARBA" id="ARBA00024195"/>
    </source>
</evidence>
<evidence type="ECO:0000256" key="2">
    <source>
        <dbReference type="ARBA" id="ARBA00022525"/>
    </source>
</evidence>
<dbReference type="SMART" id="SM00020">
    <property type="entry name" value="Tryp_SPc"/>
    <property type="match status" value="1"/>
</dbReference>
<dbReference type="InterPro" id="IPR038565">
    <property type="entry name" value="CLIP_sf"/>
</dbReference>
<dbReference type="Pfam" id="PF00089">
    <property type="entry name" value="Trypsin"/>
    <property type="match status" value="1"/>
</dbReference>
<dbReference type="PANTHER" id="PTHR24256">
    <property type="entry name" value="TRYPTASE-RELATED"/>
    <property type="match status" value="1"/>
</dbReference>
<comment type="subcellular location">
    <subcellularLocation>
        <location evidence="1 13">Secreted</location>
    </subcellularLocation>
</comment>
<keyword evidence="6 12" id="KW-0378">Hydrolase</keyword>
<evidence type="ECO:0000256" key="8">
    <source>
        <dbReference type="ARBA" id="ARBA00022859"/>
    </source>
</evidence>
<evidence type="ECO:0000256" key="4">
    <source>
        <dbReference type="ARBA" id="ARBA00022670"/>
    </source>
</evidence>
<dbReference type="InterPro" id="IPR043504">
    <property type="entry name" value="Peptidase_S1_PA_chymotrypsin"/>
</dbReference>
<keyword evidence="15" id="KW-1185">Reference proteome</keyword>
<evidence type="ECO:0000256" key="1">
    <source>
        <dbReference type="ARBA" id="ARBA00004613"/>
    </source>
</evidence>
<keyword evidence="3" id="KW-0399">Innate immunity</keyword>
<evidence type="ECO:0000313" key="15">
    <source>
        <dbReference type="Proteomes" id="UP000002320"/>
    </source>
</evidence>
<dbReference type="PROSITE" id="PS00134">
    <property type="entry name" value="TRYPSIN_HIS"/>
    <property type="match status" value="1"/>
</dbReference>
<dbReference type="Pfam" id="PF12032">
    <property type="entry name" value="CLIP"/>
    <property type="match status" value="1"/>
</dbReference>
<evidence type="ECO:0000256" key="12">
    <source>
        <dbReference type="RuleBase" id="RU363034"/>
    </source>
</evidence>
<dbReference type="InterPro" id="IPR051487">
    <property type="entry name" value="Ser/Thr_Proteases_Immune/Dev"/>
</dbReference>
<dbReference type="CDD" id="cd00190">
    <property type="entry name" value="Tryp_SPc"/>
    <property type="match status" value="1"/>
</dbReference>
<evidence type="ECO:0000313" key="14">
    <source>
        <dbReference type="EnsemblMetazoa" id="CPIJ014440-PA"/>
    </source>
</evidence>
<feature type="chain" id="PRO_5036529668" description="CLIP domain-containing serine protease" evidence="13">
    <location>
        <begin position="23"/>
        <end position="340"/>
    </location>
</feature>
<keyword evidence="5 13" id="KW-0732">Signal</keyword>